<dbReference type="KEGG" id="mfz:AOB57_012400"/>
<keyword evidence="4" id="KW-1185">Reference proteome</keyword>
<dbReference type="NCBIfam" id="TIGR03804">
    <property type="entry name" value="para_beta_helix"/>
    <property type="match status" value="4"/>
</dbReference>
<proteinExistence type="predicted"/>
<organism evidence="2 4">
    <name type="scientific">Methanosarcina flavescens</name>
    <dbReference type="NCBI Taxonomy" id="1715806"/>
    <lineage>
        <taxon>Archaea</taxon>
        <taxon>Methanobacteriati</taxon>
        <taxon>Methanobacteriota</taxon>
        <taxon>Stenosarchaea group</taxon>
        <taxon>Methanomicrobia</taxon>
        <taxon>Methanosarcinales</taxon>
        <taxon>Methanosarcinaceae</taxon>
        <taxon>Methanosarcina</taxon>
    </lineage>
</organism>
<gene>
    <name evidence="2" type="ORF">AOB57_012400</name>
    <name evidence="3" type="ORF">GX302_06580</name>
</gene>
<dbReference type="SMART" id="SM00710">
    <property type="entry name" value="PbH1"/>
    <property type="match status" value="7"/>
</dbReference>
<dbReference type="SUPFAM" id="SSF51126">
    <property type="entry name" value="Pectin lyase-like"/>
    <property type="match status" value="1"/>
</dbReference>
<evidence type="ECO:0000313" key="4">
    <source>
        <dbReference type="Proteomes" id="UP000053087"/>
    </source>
</evidence>
<protein>
    <submittedName>
        <fullName evidence="2">S-layer protein</fullName>
    </submittedName>
</protein>
<evidence type="ECO:0000313" key="2">
    <source>
        <dbReference type="EMBL" id="AYK15883.1"/>
    </source>
</evidence>
<name>A0A660HUD2_9EURY</name>
<dbReference type="AlphaFoldDB" id="A0A660HUD2"/>
<feature type="domain" description="Carbohydrate-binding/sugar hydrolysis" evidence="1">
    <location>
        <begin position="57"/>
        <end position="198"/>
    </location>
</feature>
<dbReference type="OrthoDB" id="148152at2157"/>
<evidence type="ECO:0000313" key="3">
    <source>
        <dbReference type="EMBL" id="NLK32495.1"/>
    </source>
</evidence>
<dbReference type="SMART" id="SM00722">
    <property type="entry name" value="CASH"/>
    <property type="match status" value="1"/>
</dbReference>
<accession>A0A660HUD2</accession>
<dbReference type="InterPro" id="IPR012334">
    <property type="entry name" value="Pectin_lyas_fold"/>
</dbReference>
<dbReference type="Gene3D" id="2.160.20.10">
    <property type="entry name" value="Single-stranded right-handed beta-helix, Pectin lyase-like"/>
    <property type="match status" value="1"/>
</dbReference>
<reference evidence="3 5" key="3">
    <citation type="journal article" date="2020" name="Biotechnol. Biofuels">
        <title>New insights from the biogas microbiome by comprehensive genome-resolved metagenomics of nearly 1600 species originating from multiple anaerobic digesters.</title>
        <authorList>
            <person name="Campanaro S."/>
            <person name="Treu L."/>
            <person name="Rodriguez-R L.M."/>
            <person name="Kovalovszki A."/>
            <person name="Ziels R.M."/>
            <person name="Maus I."/>
            <person name="Zhu X."/>
            <person name="Kougias P.G."/>
            <person name="Basile A."/>
            <person name="Luo G."/>
            <person name="Schluter A."/>
            <person name="Konstantinidis K.T."/>
            <person name="Angelidaki I."/>
        </authorList>
    </citation>
    <scope>NUCLEOTIDE SEQUENCE [LARGE SCALE GENOMIC DNA]</scope>
    <source>
        <strain evidence="3">AS22ysBPME_46</strain>
    </source>
</reference>
<evidence type="ECO:0000259" key="1">
    <source>
        <dbReference type="SMART" id="SM00722"/>
    </source>
</evidence>
<dbReference type="Proteomes" id="UP000053087">
    <property type="component" value="Chromosome"/>
</dbReference>
<dbReference type="EMBL" id="CP032683">
    <property type="protein sequence ID" value="AYK15883.1"/>
    <property type="molecule type" value="Genomic_DNA"/>
</dbReference>
<evidence type="ECO:0000313" key="5">
    <source>
        <dbReference type="Proteomes" id="UP000585579"/>
    </source>
</evidence>
<dbReference type="InterPro" id="IPR007742">
    <property type="entry name" value="NosD_dom"/>
</dbReference>
<dbReference type="InterPro" id="IPR022441">
    <property type="entry name" value="Para_beta_helix_rpt-2"/>
</dbReference>
<dbReference type="InterPro" id="IPR011050">
    <property type="entry name" value="Pectin_lyase_fold/virulence"/>
</dbReference>
<dbReference type="InterPro" id="IPR006633">
    <property type="entry name" value="Carb-bd_sugar_hydrolysis-dom"/>
</dbReference>
<dbReference type="GeneID" id="53688924"/>
<dbReference type="Pfam" id="PF05048">
    <property type="entry name" value="NosD"/>
    <property type="match status" value="1"/>
</dbReference>
<sequence>MKGKPIQSICIALLLVLGVASTQAGAAVFTVGSNGEGNYTSIQEAINNAQNGDTILVSPGVYRENVNVNKELSIISGTDPSGGMINRTYVIGAIPVNDVFTIRSNNVTISGFYIAGGPSGIDMDREVGISLEGVQNCLISNNTLILNDIGIGLNNSHFNLLDNNIIGFGTSGIYLTQSNENELSNNVATINSHGIHIDNSTNNTLMGNTVESNEVGFLLSASRMNTLENNFVLRNDNGVGLDNMAGSNTLTNNSLYMNGIGMYFNGSSGNTIYLNDFFNFFNAEDEGTNTWNSSTAGNMWNDYNGTDADGNGIGDTPYVVNQTTGSIDYMPLVENVSSEETLENMDGNSIGMSM</sequence>
<dbReference type="RefSeq" id="WP_054298002.1">
    <property type="nucleotide sequence ID" value="NZ_CP032683.1"/>
</dbReference>
<reference evidence="2 4" key="1">
    <citation type="journal article" date="2016" name="Int. J. Syst. Evol. Microbiol.">
        <title>Methanosarcina flavescens sp. nov., a methanogenic archaeon isolated from a full-scale anaerobic digester.</title>
        <authorList>
            <person name="Kern T."/>
            <person name="Fischer M.A."/>
            <person name="Deppenmeier U."/>
            <person name="Schmitz R.A."/>
            <person name="Rother M."/>
        </authorList>
    </citation>
    <scope>NUCLEOTIDE SEQUENCE [LARGE SCALE GENOMIC DNA]</scope>
    <source>
        <strain evidence="2 4">E03.2</strain>
    </source>
</reference>
<dbReference type="EMBL" id="JAAYQL010000038">
    <property type="protein sequence ID" value="NLK32495.1"/>
    <property type="molecule type" value="Genomic_DNA"/>
</dbReference>
<dbReference type="InterPro" id="IPR006626">
    <property type="entry name" value="PbH1"/>
</dbReference>
<dbReference type="Proteomes" id="UP000585579">
    <property type="component" value="Unassembled WGS sequence"/>
</dbReference>
<reference evidence="2" key="2">
    <citation type="submission" date="2018-10" db="EMBL/GenBank/DDBJ databases">
        <authorList>
            <person name="Fischer M.A."/>
            <person name="Kern T."/>
            <person name="Deppenmeier U."/>
            <person name="Schmitz R.A."/>
            <person name="Rother M."/>
        </authorList>
    </citation>
    <scope>NUCLEOTIDE SEQUENCE</scope>
    <source>
        <strain evidence="2">E03.2</strain>
    </source>
</reference>